<keyword evidence="7" id="KW-0689">Ribosomal protein</keyword>
<evidence type="ECO:0000256" key="5">
    <source>
        <dbReference type="ARBA" id="ARBA00023004"/>
    </source>
</evidence>
<keyword evidence="8" id="KW-1185">Reference proteome</keyword>
<evidence type="ECO:0000256" key="4">
    <source>
        <dbReference type="ARBA" id="ARBA00023002"/>
    </source>
</evidence>
<feature type="domain" description="JmjC" evidence="6">
    <location>
        <begin position="93"/>
        <end position="222"/>
    </location>
</feature>
<dbReference type="Gene3D" id="3.40.366.30">
    <property type="entry name" value="50S ribosomal protein L16 arginine hydroxylase, Chain A, Domain 2"/>
    <property type="match status" value="1"/>
</dbReference>
<gene>
    <name evidence="7" type="ORF">MBESOW_P0666</name>
</gene>
<reference evidence="7 8" key="1">
    <citation type="submission" date="2014-12" db="EMBL/GenBank/DDBJ databases">
        <title>Whole genome sequencing of Sphingobium xenophagum OW59.</title>
        <authorList>
            <person name="Ohta Y."/>
            <person name="Nishi S."/>
            <person name="Hatada Y."/>
        </authorList>
    </citation>
    <scope>NUCLEOTIDE SEQUENCE [LARGE SCALE GENOMIC DNA]</scope>
    <source>
        <strain evidence="7 8">OW59</strain>
    </source>
</reference>
<keyword evidence="3" id="KW-0223">Dioxygenase</keyword>
<evidence type="ECO:0000259" key="6">
    <source>
        <dbReference type="PROSITE" id="PS51184"/>
    </source>
</evidence>
<dbReference type="PROSITE" id="PS51184">
    <property type="entry name" value="JMJC"/>
    <property type="match status" value="1"/>
</dbReference>
<dbReference type="PANTHER" id="PTHR13096">
    <property type="entry name" value="MINA53 MYC INDUCED NUCLEAR ANTIGEN"/>
    <property type="match status" value="1"/>
</dbReference>
<proteinExistence type="predicted"/>
<comment type="cofactor">
    <cofactor evidence="1">
        <name>Fe(2+)</name>
        <dbReference type="ChEBI" id="CHEBI:29033"/>
    </cofactor>
</comment>
<keyword evidence="4" id="KW-0560">Oxidoreductase</keyword>
<comment type="caution">
    <text evidence="7">The sequence shown here is derived from an EMBL/GenBank/DDBJ whole genome shotgun (WGS) entry which is preliminary data.</text>
</comment>
<evidence type="ECO:0000256" key="2">
    <source>
        <dbReference type="ARBA" id="ARBA00022723"/>
    </source>
</evidence>
<dbReference type="GO" id="GO:0016706">
    <property type="term" value="F:2-oxoglutarate-dependent dioxygenase activity"/>
    <property type="evidence" value="ECO:0007669"/>
    <property type="project" value="TreeGrafter"/>
</dbReference>
<name>A0A401IYF2_SPHXE</name>
<dbReference type="STRING" id="1192759.GCA_000277525_01738"/>
<keyword evidence="2" id="KW-0479">Metal-binding</keyword>
<dbReference type="RefSeq" id="WP_130751938.1">
    <property type="nucleotide sequence ID" value="NZ_BBQY01000001.1"/>
</dbReference>
<evidence type="ECO:0000256" key="1">
    <source>
        <dbReference type="ARBA" id="ARBA00001954"/>
    </source>
</evidence>
<dbReference type="PANTHER" id="PTHR13096:SF8">
    <property type="entry name" value="RIBOSOMAL OXYGENASE 1"/>
    <property type="match status" value="1"/>
</dbReference>
<organism evidence="7 8">
    <name type="scientific">Sphingobium xenophagum</name>
    <dbReference type="NCBI Taxonomy" id="121428"/>
    <lineage>
        <taxon>Bacteria</taxon>
        <taxon>Pseudomonadati</taxon>
        <taxon>Pseudomonadota</taxon>
        <taxon>Alphaproteobacteria</taxon>
        <taxon>Sphingomonadales</taxon>
        <taxon>Sphingomonadaceae</taxon>
        <taxon>Sphingobium</taxon>
    </lineage>
</organism>
<dbReference type="GO" id="GO:0046872">
    <property type="term" value="F:metal ion binding"/>
    <property type="evidence" value="ECO:0007669"/>
    <property type="project" value="UniProtKB-KW"/>
</dbReference>
<dbReference type="EMBL" id="BBQY01000001">
    <property type="protein sequence ID" value="GBH29412.1"/>
    <property type="molecule type" value="Genomic_DNA"/>
</dbReference>
<dbReference type="Pfam" id="PF08007">
    <property type="entry name" value="JmjC_2"/>
    <property type="match status" value="1"/>
</dbReference>
<keyword evidence="5" id="KW-0408">Iron</keyword>
<accession>A0A401IYF2</accession>
<dbReference type="GO" id="GO:0005840">
    <property type="term" value="C:ribosome"/>
    <property type="evidence" value="ECO:0007669"/>
    <property type="project" value="UniProtKB-KW"/>
</dbReference>
<dbReference type="SUPFAM" id="SSF51197">
    <property type="entry name" value="Clavaminate synthase-like"/>
    <property type="match status" value="1"/>
</dbReference>
<dbReference type="SMART" id="SM00558">
    <property type="entry name" value="JmjC"/>
    <property type="match status" value="1"/>
</dbReference>
<dbReference type="AlphaFoldDB" id="A0A401IYF2"/>
<dbReference type="Proteomes" id="UP000290975">
    <property type="component" value="Unassembled WGS sequence"/>
</dbReference>
<dbReference type="Pfam" id="PF20514">
    <property type="entry name" value="WHD_ROXA"/>
    <property type="match status" value="1"/>
</dbReference>
<evidence type="ECO:0000256" key="3">
    <source>
        <dbReference type="ARBA" id="ARBA00022964"/>
    </source>
</evidence>
<dbReference type="InterPro" id="IPR003347">
    <property type="entry name" value="JmjC_dom"/>
</dbReference>
<evidence type="ECO:0000313" key="8">
    <source>
        <dbReference type="Proteomes" id="UP000290975"/>
    </source>
</evidence>
<protein>
    <submittedName>
        <fullName evidence="7">50S ribosomal protein L16 3-hydroxylase</fullName>
    </submittedName>
</protein>
<evidence type="ECO:0000313" key="7">
    <source>
        <dbReference type="EMBL" id="GBH29412.1"/>
    </source>
</evidence>
<dbReference type="InterPro" id="IPR046799">
    <property type="entry name" value="ROXA-like_wH"/>
</dbReference>
<sequence length="378" mass="41760">MQLSHFDPALFLRDYWQKKPLLIRNPWGEWRNPLEPDELAGLACEEGVESRLITLGDDRLAMESGPLPETRFGQLGALPWTLLVQAVDHHVPQVAALIDPFRFVPNWRIDDVMVSYATDGGGVGAHFDQYDVFLVQGLGRRRWQVGALCDSTTPLLPHDDLRLLADFVPEQEWILEPGDILYVPPRIAHHGVAVGDDCMTYSIGFRAPSRAELVEHWSETLVDAMPDEDRYADPDLARQANPGEIAPAAIDRLHALVTEALADRAAFARWFGQYSSSPKYPDTDWRPEEPMEAGDVAAMLAEGAALCRNPASRFSFVRQGDGLLLFVDGECFDCAGDVAALAETLCAQDHVSVDPSDAGLALLTMLVNQGSLAFEEEI</sequence>
<keyword evidence="7" id="KW-0687">Ribonucleoprotein</keyword>
<dbReference type="Gene3D" id="2.60.120.650">
    <property type="entry name" value="Cupin"/>
    <property type="match status" value="1"/>
</dbReference>
<dbReference type="InterPro" id="IPR039994">
    <property type="entry name" value="NO66-like"/>
</dbReference>